<accession>V4TNC2</accession>
<dbReference type="SUPFAM" id="SSF109854">
    <property type="entry name" value="DinB/YfiT-like putative metalloenzymes"/>
    <property type="match status" value="1"/>
</dbReference>
<dbReference type="Proteomes" id="UP000017819">
    <property type="component" value="Unassembled WGS sequence"/>
</dbReference>
<dbReference type="RefSeq" id="WP_023430354.1">
    <property type="nucleotide sequence ID" value="NZ_AWXZ01000007.1"/>
</dbReference>
<evidence type="ECO:0008006" key="6">
    <source>
        <dbReference type="Google" id="ProtNLM"/>
    </source>
</evidence>
<dbReference type="InterPro" id="IPR007837">
    <property type="entry name" value="DinB"/>
</dbReference>
<keyword evidence="5" id="KW-1185">Reference proteome</keyword>
<dbReference type="STRING" id="631454.N177_0197"/>
<dbReference type="EMBL" id="AWXZ01000007">
    <property type="protein sequence ID" value="ESR27218.1"/>
    <property type="molecule type" value="Genomic_DNA"/>
</dbReference>
<dbReference type="eggNOG" id="COG2318">
    <property type="taxonomic scope" value="Bacteria"/>
</dbReference>
<evidence type="ECO:0000313" key="4">
    <source>
        <dbReference type="EMBL" id="ESR27218.1"/>
    </source>
</evidence>
<evidence type="ECO:0000256" key="2">
    <source>
        <dbReference type="ARBA" id="ARBA00022723"/>
    </source>
</evidence>
<protein>
    <recommendedName>
        <fullName evidence="6">DinB family protein</fullName>
    </recommendedName>
</protein>
<comment type="caution">
    <text evidence="4">The sequence shown here is derived from an EMBL/GenBank/DDBJ whole genome shotgun (WGS) entry which is preliminary data.</text>
</comment>
<organism evidence="4 5">
    <name type="scientific">Lutibaculum baratangense AMV1</name>
    <dbReference type="NCBI Taxonomy" id="631454"/>
    <lineage>
        <taxon>Bacteria</taxon>
        <taxon>Pseudomonadati</taxon>
        <taxon>Pseudomonadota</taxon>
        <taxon>Alphaproteobacteria</taxon>
        <taxon>Hyphomicrobiales</taxon>
        <taxon>Tepidamorphaceae</taxon>
        <taxon>Lutibaculum</taxon>
    </lineage>
</organism>
<gene>
    <name evidence="4" type="ORF">N177_0197</name>
</gene>
<comment type="similarity">
    <text evidence="1">Belongs to the DinB family.</text>
</comment>
<dbReference type="OrthoDB" id="9807509at2"/>
<dbReference type="Pfam" id="PF05163">
    <property type="entry name" value="DinB"/>
    <property type="match status" value="1"/>
</dbReference>
<feature type="binding site" evidence="3">
    <location>
        <position position="48"/>
    </location>
    <ligand>
        <name>a divalent metal cation</name>
        <dbReference type="ChEBI" id="CHEBI:60240"/>
    </ligand>
</feature>
<evidence type="ECO:0000313" key="5">
    <source>
        <dbReference type="Proteomes" id="UP000017819"/>
    </source>
</evidence>
<evidence type="ECO:0000256" key="1">
    <source>
        <dbReference type="ARBA" id="ARBA00008635"/>
    </source>
</evidence>
<evidence type="ECO:0000256" key="3">
    <source>
        <dbReference type="PIRSR" id="PIRSR607837-1"/>
    </source>
</evidence>
<reference evidence="4 5" key="1">
    <citation type="journal article" date="2014" name="Genome Announc.">
        <title>Draft Genome Sequence of Lutibaculum baratangense Strain AMV1T, Isolated from a Mud Volcano in Andamans, India.</title>
        <authorList>
            <person name="Singh A."/>
            <person name="Sreenivas A."/>
            <person name="Sathyanarayana Reddy G."/>
            <person name="Pinnaka A.K."/>
            <person name="Shivaji S."/>
        </authorList>
    </citation>
    <scope>NUCLEOTIDE SEQUENCE [LARGE SCALE GENOMIC DNA]</scope>
    <source>
        <strain evidence="4 5">AMV1</strain>
    </source>
</reference>
<name>V4TNC2_9HYPH</name>
<sequence>MHQMFQMMARYNRWANAKLYDAAQALPDAAYREERGAFFGSVHGTLNHLVVTDRIWMHRFTGDGPTHARLEERPYRDLPTLRAAREVVDERIVAWTEGLDPATLTGTFTYRPVTNPRDITQPLAPAMMHFFNHQAHHLGQVHCLLTQLAGEAPSLDLIYYQRETGDGLA</sequence>
<keyword evidence="2 3" id="KW-0479">Metal-binding</keyword>
<dbReference type="PANTHER" id="PTHR37302">
    <property type="entry name" value="SLR1116 PROTEIN"/>
    <property type="match status" value="1"/>
</dbReference>
<proteinExistence type="inferred from homology"/>
<dbReference type="GO" id="GO:0046872">
    <property type="term" value="F:metal ion binding"/>
    <property type="evidence" value="ECO:0007669"/>
    <property type="project" value="UniProtKB-KW"/>
</dbReference>
<feature type="binding site" evidence="3">
    <location>
        <position position="137"/>
    </location>
    <ligand>
        <name>a divalent metal cation</name>
        <dbReference type="ChEBI" id="CHEBI:60240"/>
    </ligand>
</feature>
<dbReference type="PANTHER" id="PTHR37302:SF1">
    <property type="entry name" value="PROTEIN DINB"/>
    <property type="match status" value="1"/>
</dbReference>
<dbReference type="InterPro" id="IPR034660">
    <property type="entry name" value="DinB/YfiT-like"/>
</dbReference>
<dbReference type="AlphaFoldDB" id="V4TNC2"/>
<dbReference type="Gene3D" id="1.20.120.450">
    <property type="entry name" value="dinb family like domain"/>
    <property type="match status" value="1"/>
</dbReference>
<feature type="binding site" evidence="3">
    <location>
        <position position="133"/>
    </location>
    <ligand>
        <name>a divalent metal cation</name>
        <dbReference type="ChEBI" id="CHEBI:60240"/>
    </ligand>
</feature>